<reference evidence="2" key="1">
    <citation type="submission" date="2016-11" db="EMBL/GenBank/DDBJ databases">
        <authorList>
            <person name="Varghese N."/>
            <person name="Submissions S."/>
        </authorList>
    </citation>
    <scope>NUCLEOTIDE SEQUENCE [LARGE SCALE GENOMIC DNA]</scope>
    <source>
        <strain evidence="2">DSM 19055</strain>
    </source>
</reference>
<dbReference type="Proteomes" id="UP000184047">
    <property type="component" value="Unassembled WGS sequence"/>
</dbReference>
<protein>
    <submittedName>
        <fullName evidence="1">Uncharacterized protein</fullName>
    </submittedName>
</protein>
<proteinExistence type="predicted"/>
<dbReference type="STRING" id="421058.SAMN05421866_2454"/>
<gene>
    <name evidence="1" type="ORF">SAMN05421866_2454</name>
</gene>
<evidence type="ECO:0000313" key="1">
    <source>
        <dbReference type="EMBL" id="SHH27781.1"/>
    </source>
</evidence>
<dbReference type="EMBL" id="FQWT01000003">
    <property type="protein sequence ID" value="SHH27781.1"/>
    <property type="molecule type" value="Genomic_DNA"/>
</dbReference>
<sequence length="66" mass="7244">MKTAITGTTELTGQEVILISLENPAKLSARKKTLAFRKMGPGMVNWISKGCSRSIPEVKDIKLQVQ</sequence>
<evidence type="ECO:0000313" key="2">
    <source>
        <dbReference type="Proteomes" id="UP000184047"/>
    </source>
</evidence>
<keyword evidence="2" id="KW-1185">Reference proteome</keyword>
<dbReference type="AlphaFoldDB" id="A0A1M5RNR9"/>
<dbReference type="RefSeq" id="WP_073063253.1">
    <property type="nucleotide sequence ID" value="NZ_FQWT01000003.1"/>
</dbReference>
<name>A0A1M5RNR9_9FLAO</name>
<accession>A0A1M5RNR9</accession>
<organism evidence="1 2">
    <name type="scientific">Chryseobacterium oranimense</name>
    <dbReference type="NCBI Taxonomy" id="421058"/>
    <lineage>
        <taxon>Bacteria</taxon>
        <taxon>Pseudomonadati</taxon>
        <taxon>Bacteroidota</taxon>
        <taxon>Flavobacteriia</taxon>
        <taxon>Flavobacteriales</taxon>
        <taxon>Weeksellaceae</taxon>
        <taxon>Chryseobacterium group</taxon>
        <taxon>Chryseobacterium</taxon>
    </lineage>
</organism>